<name>A0A6A6TN92_9PLEO</name>
<feature type="region of interest" description="Disordered" evidence="1">
    <location>
        <begin position="345"/>
        <end position="404"/>
    </location>
</feature>
<gene>
    <name evidence="2" type="ORF">K491DRAFT_40324</name>
</gene>
<evidence type="ECO:0000313" key="2">
    <source>
        <dbReference type="EMBL" id="KAF2660677.1"/>
    </source>
</evidence>
<proteinExistence type="predicted"/>
<evidence type="ECO:0000256" key="1">
    <source>
        <dbReference type="SAM" id="MobiDB-lite"/>
    </source>
</evidence>
<keyword evidence="3" id="KW-1185">Reference proteome</keyword>
<dbReference type="AlphaFoldDB" id="A0A6A6TN92"/>
<feature type="compositionally biased region" description="Low complexity" evidence="1">
    <location>
        <begin position="229"/>
        <end position="239"/>
    </location>
</feature>
<sequence length="404" mass="44884">MQSPHPAHDESPFVTPLATSDEHLSPTAASESSAKMDPLVTQTANRIASVINDFKKELDKRDGTWATAIGSFDLALNTDSSHSYRLSLVPDSDGDEYPVTCTVKVNSEEDKEGATTSDAHKLTRRASDVELEKDLVSRKRKLDDGEGVSSKRPRVDYGDDDLPLISKADLEDFLYKLREDVQEDTSECVNHVQKLLVRFKNEWHDRCDYEDSVRQPRAPVRDSGAGNGAPPTASFPSPSADRDDRNTSVSDLVRRESKLLSSQIRWVEECRRVAADIHDKKEENWRTSSAGFHDQNRQDRERFQASMLNESSLQGRMLNQILNEVKTIGLYAQSMKWETPDHLARHPAFPPQPTVPAFPTQPTALASQPQSTTPAAPLPPVPIPRNGPASTRGRGRGGGLVNKR</sequence>
<feature type="compositionally biased region" description="Basic and acidic residues" evidence="1">
    <location>
        <begin position="1"/>
        <end position="11"/>
    </location>
</feature>
<organism evidence="2 3">
    <name type="scientific">Lophiostoma macrostomum CBS 122681</name>
    <dbReference type="NCBI Taxonomy" id="1314788"/>
    <lineage>
        <taxon>Eukaryota</taxon>
        <taxon>Fungi</taxon>
        <taxon>Dikarya</taxon>
        <taxon>Ascomycota</taxon>
        <taxon>Pezizomycotina</taxon>
        <taxon>Dothideomycetes</taxon>
        <taxon>Pleosporomycetidae</taxon>
        <taxon>Pleosporales</taxon>
        <taxon>Lophiostomataceae</taxon>
        <taxon>Lophiostoma</taxon>
    </lineage>
</organism>
<feature type="compositionally biased region" description="Polar residues" evidence="1">
    <location>
        <begin position="360"/>
        <end position="373"/>
    </location>
</feature>
<evidence type="ECO:0000313" key="3">
    <source>
        <dbReference type="Proteomes" id="UP000799324"/>
    </source>
</evidence>
<reference evidence="2" key="1">
    <citation type="journal article" date="2020" name="Stud. Mycol.">
        <title>101 Dothideomycetes genomes: a test case for predicting lifestyles and emergence of pathogens.</title>
        <authorList>
            <person name="Haridas S."/>
            <person name="Albert R."/>
            <person name="Binder M."/>
            <person name="Bloem J."/>
            <person name="Labutti K."/>
            <person name="Salamov A."/>
            <person name="Andreopoulos B."/>
            <person name="Baker S."/>
            <person name="Barry K."/>
            <person name="Bills G."/>
            <person name="Bluhm B."/>
            <person name="Cannon C."/>
            <person name="Castanera R."/>
            <person name="Culley D."/>
            <person name="Daum C."/>
            <person name="Ezra D."/>
            <person name="Gonzalez J."/>
            <person name="Henrissat B."/>
            <person name="Kuo A."/>
            <person name="Liang C."/>
            <person name="Lipzen A."/>
            <person name="Lutzoni F."/>
            <person name="Magnuson J."/>
            <person name="Mondo S."/>
            <person name="Nolan M."/>
            <person name="Ohm R."/>
            <person name="Pangilinan J."/>
            <person name="Park H.-J."/>
            <person name="Ramirez L."/>
            <person name="Alfaro M."/>
            <person name="Sun H."/>
            <person name="Tritt A."/>
            <person name="Yoshinaga Y."/>
            <person name="Zwiers L.-H."/>
            <person name="Turgeon B."/>
            <person name="Goodwin S."/>
            <person name="Spatafora J."/>
            <person name="Crous P."/>
            <person name="Grigoriev I."/>
        </authorList>
    </citation>
    <scope>NUCLEOTIDE SEQUENCE</scope>
    <source>
        <strain evidence="2">CBS 122681</strain>
    </source>
</reference>
<dbReference type="Proteomes" id="UP000799324">
    <property type="component" value="Unassembled WGS sequence"/>
</dbReference>
<feature type="compositionally biased region" description="Pro residues" evidence="1">
    <location>
        <begin position="376"/>
        <end position="385"/>
    </location>
</feature>
<dbReference type="EMBL" id="MU004298">
    <property type="protein sequence ID" value="KAF2660677.1"/>
    <property type="molecule type" value="Genomic_DNA"/>
</dbReference>
<feature type="region of interest" description="Disordered" evidence="1">
    <location>
        <begin position="210"/>
        <end position="251"/>
    </location>
</feature>
<feature type="compositionally biased region" description="Basic and acidic residues" evidence="1">
    <location>
        <begin position="240"/>
        <end position="251"/>
    </location>
</feature>
<dbReference type="OrthoDB" id="3645916at2759"/>
<protein>
    <submittedName>
        <fullName evidence="2">Uncharacterized protein</fullName>
    </submittedName>
</protein>
<accession>A0A6A6TN92</accession>
<feature type="region of interest" description="Disordered" evidence="1">
    <location>
        <begin position="1"/>
        <end position="37"/>
    </location>
</feature>